<dbReference type="HOGENOM" id="CLU_016165_1_0_5"/>
<feature type="transmembrane region" description="Helical" evidence="8">
    <location>
        <begin position="67"/>
        <end position="85"/>
    </location>
</feature>
<dbReference type="GO" id="GO:0005886">
    <property type="term" value="C:plasma membrane"/>
    <property type="evidence" value="ECO:0007669"/>
    <property type="project" value="UniProtKB-SubCell"/>
</dbReference>
<dbReference type="STRING" id="349163.Acry_1903"/>
<gene>
    <name evidence="10" type="ordered locus">Acry_1903</name>
</gene>
<keyword evidence="7 8" id="KW-0472">Membrane</keyword>
<keyword evidence="2" id="KW-1003">Cell membrane</keyword>
<keyword evidence="6 8" id="KW-1133">Transmembrane helix</keyword>
<dbReference type="eggNOG" id="COG1807">
    <property type="taxonomic scope" value="Bacteria"/>
</dbReference>
<feature type="transmembrane region" description="Helical" evidence="8">
    <location>
        <begin position="97"/>
        <end position="117"/>
    </location>
</feature>
<feature type="transmembrane region" description="Helical" evidence="8">
    <location>
        <begin position="234"/>
        <end position="259"/>
    </location>
</feature>
<accession>A5FZS2</accession>
<dbReference type="Proteomes" id="UP000000245">
    <property type="component" value="Chromosome"/>
</dbReference>
<dbReference type="RefSeq" id="WP_012039707.1">
    <property type="nucleotide sequence ID" value="NC_009484.1"/>
</dbReference>
<feature type="transmembrane region" description="Helical" evidence="8">
    <location>
        <begin position="160"/>
        <end position="177"/>
    </location>
</feature>
<evidence type="ECO:0000256" key="8">
    <source>
        <dbReference type="SAM" id="Phobius"/>
    </source>
</evidence>
<dbReference type="GO" id="GO:0009103">
    <property type="term" value="P:lipopolysaccharide biosynthetic process"/>
    <property type="evidence" value="ECO:0007669"/>
    <property type="project" value="UniProtKB-ARBA"/>
</dbReference>
<evidence type="ECO:0000259" key="9">
    <source>
        <dbReference type="Pfam" id="PF13231"/>
    </source>
</evidence>
<evidence type="ECO:0000256" key="7">
    <source>
        <dbReference type="ARBA" id="ARBA00023136"/>
    </source>
</evidence>
<name>A5FZS2_ACICJ</name>
<keyword evidence="5 8" id="KW-0812">Transmembrane</keyword>
<organism evidence="10 11">
    <name type="scientific">Acidiphilium cryptum (strain JF-5)</name>
    <dbReference type="NCBI Taxonomy" id="349163"/>
    <lineage>
        <taxon>Bacteria</taxon>
        <taxon>Pseudomonadati</taxon>
        <taxon>Pseudomonadota</taxon>
        <taxon>Alphaproteobacteria</taxon>
        <taxon>Acetobacterales</taxon>
        <taxon>Acidocellaceae</taxon>
        <taxon>Acidiphilium</taxon>
    </lineage>
</organism>
<sequence length="476" mass="50103">MSRQAWLAALAGLTLLRLVLAALIPLSPDETYYWLWSRHLATGYYDDAPLIALWIRAGTFIAGNGALGIRLLSPLSAAIGTLLLWRAGEDLFPNRRAGLTAALLLNATLVLNAGAIITTPDTPLLLFWTASLWAMARWLATGDDRWFLAAGLAAGLGFEAKYTAALLFVAIGLFMLATREGRAGLRRPLPWLGLLLGLLAMLPVVLWNAAHGWASFAKQGGRSAHLDLAGTPGHLLGLIGGQAGLATPIVLGLMAWGVWSLRRDRSAPARLVLLAVLVPAAVFVEHTLSGPVQANWPAILYPAAALAAGAIAPRIARAWLRAAAALGFLLAVIVWLQAAAAPFPLPPHRDPTAIRLAGWRALARDVARAAASRHLTVIASTDYSTLSELAHDLPPSFAVVGLGPRWRFFAAPPAAPGTPVLLVEPSWLAGFAASEVAAAVPAGHAARRRAGVAIESYALSAARLAAAPAALMRPKQ</sequence>
<evidence type="ECO:0000256" key="5">
    <source>
        <dbReference type="ARBA" id="ARBA00022692"/>
    </source>
</evidence>
<feature type="domain" description="Glycosyltransferase RgtA/B/C/D-like" evidence="9">
    <location>
        <begin position="46"/>
        <end position="207"/>
    </location>
</feature>
<dbReference type="Pfam" id="PF13231">
    <property type="entry name" value="PMT_2"/>
    <property type="match status" value="1"/>
</dbReference>
<feature type="transmembrane region" description="Helical" evidence="8">
    <location>
        <begin position="271"/>
        <end position="288"/>
    </location>
</feature>
<keyword evidence="4 10" id="KW-0808">Transferase</keyword>
<evidence type="ECO:0000313" key="11">
    <source>
        <dbReference type="Proteomes" id="UP000000245"/>
    </source>
</evidence>
<feature type="transmembrane region" description="Helical" evidence="8">
    <location>
        <begin position="319"/>
        <end position="338"/>
    </location>
</feature>
<dbReference type="PANTHER" id="PTHR33908">
    <property type="entry name" value="MANNOSYLTRANSFERASE YKCB-RELATED"/>
    <property type="match status" value="1"/>
</dbReference>
<dbReference type="InterPro" id="IPR038731">
    <property type="entry name" value="RgtA/B/C-like"/>
</dbReference>
<dbReference type="InterPro" id="IPR050297">
    <property type="entry name" value="LipidA_mod_glycosyltrf_83"/>
</dbReference>
<evidence type="ECO:0000256" key="1">
    <source>
        <dbReference type="ARBA" id="ARBA00004651"/>
    </source>
</evidence>
<evidence type="ECO:0000256" key="3">
    <source>
        <dbReference type="ARBA" id="ARBA00022676"/>
    </source>
</evidence>
<comment type="subcellular location">
    <subcellularLocation>
        <location evidence="1">Cell membrane</location>
        <topology evidence="1">Multi-pass membrane protein</topology>
    </subcellularLocation>
</comment>
<dbReference type="EMBL" id="CP000697">
    <property type="protein sequence ID" value="ABQ31104.1"/>
    <property type="molecule type" value="Genomic_DNA"/>
</dbReference>
<dbReference type="AlphaFoldDB" id="A5FZS2"/>
<evidence type="ECO:0000313" key="10">
    <source>
        <dbReference type="EMBL" id="ABQ31104.1"/>
    </source>
</evidence>
<feature type="transmembrane region" description="Helical" evidence="8">
    <location>
        <begin position="294"/>
        <end position="312"/>
    </location>
</feature>
<evidence type="ECO:0000256" key="4">
    <source>
        <dbReference type="ARBA" id="ARBA00022679"/>
    </source>
</evidence>
<dbReference type="PANTHER" id="PTHR33908:SF11">
    <property type="entry name" value="MEMBRANE PROTEIN"/>
    <property type="match status" value="1"/>
</dbReference>
<dbReference type="KEGG" id="acr:Acry_1903"/>
<protein>
    <submittedName>
        <fullName evidence="10">Glycosyl transferase, family 39</fullName>
    </submittedName>
</protein>
<feature type="transmembrane region" description="Helical" evidence="8">
    <location>
        <begin position="189"/>
        <end position="214"/>
    </location>
</feature>
<keyword evidence="3" id="KW-0328">Glycosyltransferase</keyword>
<dbReference type="GO" id="GO:0016763">
    <property type="term" value="F:pentosyltransferase activity"/>
    <property type="evidence" value="ECO:0007669"/>
    <property type="project" value="TreeGrafter"/>
</dbReference>
<proteinExistence type="predicted"/>
<evidence type="ECO:0000256" key="6">
    <source>
        <dbReference type="ARBA" id="ARBA00022989"/>
    </source>
</evidence>
<evidence type="ECO:0000256" key="2">
    <source>
        <dbReference type="ARBA" id="ARBA00022475"/>
    </source>
</evidence>
<keyword evidence="11" id="KW-1185">Reference proteome</keyword>
<reference evidence="10 11" key="1">
    <citation type="submission" date="2007-05" db="EMBL/GenBank/DDBJ databases">
        <title>Complete sequence of chromosome of Acidiphilium cryptum JF-5.</title>
        <authorList>
            <consortium name="US DOE Joint Genome Institute"/>
            <person name="Copeland A."/>
            <person name="Lucas S."/>
            <person name="Lapidus A."/>
            <person name="Barry K."/>
            <person name="Detter J.C."/>
            <person name="Glavina del Rio T."/>
            <person name="Hammon N."/>
            <person name="Israni S."/>
            <person name="Dalin E."/>
            <person name="Tice H."/>
            <person name="Pitluck S."/>
            <person name="Sims D."/>
            <person name="Brettin T."/>
            <person name="Bruce D."/>
            <person name="Han C."/>
            <person name="Schmutz J."/>
            <person name="Larimer F."/>
            <person name="Land M."/>
            <person name="Hauser L."/>
            <person name="Kyrpides N."/>
            <person name="Kim E."/>
            <person name="Magnuson T."/>
            <person name="Richardson P."/>
        </authorList>
    </citation>
    <scope>NUCLEOTIDE SEQUENCE [LARGE SCALE GENOMIC DNA]</scope>
    <source>
        <strain evidence="10 11">JF-5</strain>
    </source>
</reference>